<dbReference type="Gene3D" id="2.40.50.100">
    <property type="match status" value="1"/>
</dbReference>
<feature type="non-terminal residue" evidence="1">
    <location>
        <position position="1"/>
    </location>
</feature>
<dbReference type="AlphaFoldDB" id="X1R2Q1"/>
<comment type="caution">
    <text evidence="1">The sequence shown here is derived from an EMBL/GenBank/DDBJ whole genome shotgun (WGS) entry which is preliminary data.</text>
</comment>
<sequence length="72" mass="8037">IFCTEDIELAVVTDLRGKLHASVRPEDILISPEPLHSSARNSFGGIITHFVDRGSTFHLKFGEIGKIHFLSY</sequence>
<reference evidence="1" key="1">
    <citation type="journal article" date="2014" name="Front. Microbiol.">
        <title>High frequency of phylogenetically diverse reductive dehalogenase-homologous genes in deep subseafloor sedimentary metagenomes.</title>
        <authorList>
            <person name="Kawai M."/>
            <person name="Futagami T."/>
            <person name="Toyoda A."/>
            <person name="Takaki Y."/>
            <person name="Nishi S."/>
            <person name="Hori S."/>
            <person name="Arai W."/>
            <person name="Tsubouchi T."/>
            <person name="Morono Y."/>
            <person name="Uchiyama I."/>
            <person name="Ito T."/>
            <person name="Fujiyama A."/>
            <person name="Inagaki F."/>
            <person name="Takami H."/>
        </authorList>
    </citation>
    <scope>NUCLEOTIDE SEQUENCE</scope>
    <source>
        <strain evidence="1">Expedition CK06-06</strain>
    </source>
</reference>
<gene>
    <name evidence="1" type="ORF">S12H4_18241</name>
</gene>
<name>X1R2Q1_9ZZZZ</name>
<protein>
    <submittedName>
        <fullName evidence="1">Uncharacterized protein</fullName>
    </submittedName>
</protein>
<accession>X1R2Q1</accession>
<organism evidence="1">
    <name type="scientific">marine sediment metagenome</name>
    <dbReference type="NCBI Taxonomy" id="412755"/>
    <lineage>
        <taxon>unclassified sequences</taxon>
        <taxon>metagenomes</taxon>
        <taxon>ecological metagenomes</taxon>
    </lineage>
</organism>
<dbReference type="InterPro" id="IPR008995">
    <property type="entry name" value="Mo/tungstate-bd_C_term_dom"/>
</dbReference>
<proteinExistence type="predicted"/>
<dbReference type="SUPFAM" id="SSF50331">
    <property type="entry name" value="MOP-like"/>
    <property type="match status" value="1"/>
</dbReference>
<evidence type="ECO:0000313" key="1">
    <source>
        <dbReference type="EMBL" id="GAI74833.1"/>
    </source>
</evidence>
<dbReference type="EMBL" id="BARW01008992">
    <property type="protein sequence ID" value="GAI74833.1"/>
    <property type="molecule type" value="Genomic_DNA"/>
</dbReference>